<dbReference type="PANTHER" id="PTHR37828:SF1">
    <property type="entry name" value="YCII-RELATED DOMAIN-CONTAINING PROTEIN"/>
    <property type="match status" value="1"/>
</dbReference>
<evidence type="ECO:0000259" key="2">
    <source>
        <dbReference type="Pfam" id="PF03795"/>
    </source>
</evidence>
<reference evidence="3 4" key="1">
    <citation type="journal article" date="2004" name="Nucleic Acids Res.">
        <title>Genome sequence of Symbiobacterium thermophilum, an uncultivable bacterium that depends on microbial commensalism.</title>
        <authorList>
            <person name="Ueda K."/>
            <person name="Yamashita A."/>
            <person name="Ishikawa J."/>
            <person name="Shimada M."/>
            <person name="Watsuji T."/>
            <person name="Morimura K."/>
            <person name="Ikeda H."/>
            <person name="Hattori M."/>
            <person name="Beppu T."/>
        </authorList>
    </citation>
    <scope>NUCLEOTIDE SEQUENCE [LARGE SCALE GENOMIC DNA]</scope>
    <source>
        <strain evidence="4">T / IAM 14863</strain>
    </source>
</reference>
<dbReference type="InterPro" id="IPR011008">
    <property type="entry name" value="Dimeric_a/b-barrel"/>
</dbReference>
<proteinExistence type="inferred from homology"/>
<comment type="similarity">
    <text evidence="1">Belongs to the YciI family.</text>
</comment>
<sequence length="97" mass="10577">METCYMIRLTRRPGCVITDELMRAHRAHLKRLAEQGRLVLCGPFADRTGGMTVIRAASLAEAEAVAAADPLVASGMEDCEIREWIITGGEGRPLEGH</sequence>
<evidence type="ECO:0000256" key="1">
    <source>
        <dbReference type="ARBA" id="ARBA00007689"/>
    </source>
</evidence>
<dbReference type="RefSeq" id="WP_011195777.1">
    <property type="nucleotide sequence ID" value="NC_006177.1"/>
</dbReference>
<evidence type="ECO:0000313" key="4">
    <source>
        <dbReference type="Proteomes" id="UP000000417"/>
    </source>
</evidence>
<dbReference type="KEGG" id="sth:STH1648"/>
<dbReference type="SUPFAM" id="SSF54909">
    <property type="entry name" value="Dimeric alpha+beta barrel"/>
    <property type="match status" value="1"/>
</dbReference>
<dbReference type="AlphaFoldDB" id="Q67NW0"/>
<evidence type="ECO:0000313" key="3">
    <source>
        <dbReference type="EMBL" id="BAD40633.1"/>
    </source>
</evidence>
<protein>
    <recommendedName>
        <fullName evidence="2">YCII-related domain-containing protein</fullName>
    </recommendedName>
</protein>
<dbReference type="PANTHER" id="PTHR37828">
    <property type="entry name" value="GSR2449 PROTEIN"/>
    <property type="match status" value="1"/>
</dbReference>
<dbReference type="Pfam" id="PF03795">
    <property type="entry name" value="YCII"/>
    <property type="match status" value="1"/>
</dbReference>
<dbReference type="HOGENOM" id="CLU_110355_8_0_9"/>
<name>Q67NW0_SYMTH</name>
<accession>Q67NW0</accession>
<dbReference type="Gene3D" id="3.30.70.1060">
    <property type="entry name" value="Dimeric alpha+beta barrel"/>
    <property type="match status" value="1"/>
</dbReference>
<gene>
    <name evidence="3" type="ordered locus">STH1648</name>
</gene>
<dbReference type="Proteomes" id="UP000000417">
    <property type="component" value="Chromosome"/>
</dbReference>
<feature type="domain" description="YCII-related" evidence="2">
    <location>
        <begin position="5"/>
        <end position="84"/>
    </location>
</feature>
<organism evidence="3 4">
    <name type="scientific">Symbiobacterium thermophilum (strain DSM 24528 / JCM 14929 / IAM 14863 / T)</name>
    <dbReference type="NCBI Taxonomy" id="292459"/>
    <lineage>
        <taxon>Bacteria</taxon>
        <taxon>Bacillati</taxon>
        <taxon>Bacillota</taxon>
        <taxon>Clostridia</taxon>
        <taxon>Eubacteriales</taxon>
        <taxon>Symbiobacteriaceae</taxon>
        <taxon>Symbiobacterium</taxon>
    </lineage>
</organism>
<dbReference type="EMBL" id="AP006840">
    <property type="protein sequence ID" value="BAD40633.1"/>
    <property type="molecule type" value="Genomic_DNA"/>
</dbReference>
<dbReference type="eggNOG" id="COG2350">
    <property type="taxonomic scope" value="Bacteria"/>
</dbReference>
<dbReference type="STRING" id="292459.STH1648"/>
<keyword evidence="4" id="KW-1185">Reference proteome</keyword>
<dbReference type="InterPro" id="IPR005545">
    <property type="entry name" value="YCII"/>
</dbReference>